<sequence length="522" mass="56757">MGAKKKQPTAQSAETEEGGPTPVATLDTTPLASPSTPQVPETVPSAGSAPLAELYAHLQAVVAEDQTKINDYVQEIQRLLGEAENTEAPLVLRVRMVEFIARYGQHLRDGNALKKVVTSLVKILSGPDNTPQLLTAAVQGIASLGPVSMLDKKWEFLSREGADVLMQVMIDEKGFEETVRQAASKALDVLVNTAFRPVVTKLLHWISDDREAEEEEQLQKERRMAMMKLRSLALSPTHKAQWTEEVQEHVLALIIRVLSAVTIQEFARLTRIASSLPMVQEKGCLLLLTSFLSQNKLTNDRALESLSIISQYVSSTPFDITPSLEEAGLLKLPIDGTSQKGMWQAKVLLLAARLATPENRDKVYTAVLEQLALVMGDGSKLPENLTTLEALLLALTAVGQGKGIAFLKQLKNEDFVAKCNNLLKLVNEMEPLVIYAVVQKSTAGSKEAEMLGLLHNLRVILGSFTSGHIPMGATVESWAHKHKLPVVKRERELTGLLGPLGKGGLKSAASGSVVSGAKRLRT</sequence>
<proteinExistence type="predicted"/>
<dbReference type="VEuPathDB" id="TriTrypDB:TvY486_0702080"/>
<accession>G0TY26</accession>
<dbReference type="InterPro" id="IPR016024">
    <property type="entry name" value="ARM-type_fold"/>
</dbReference>
<organism evidence="2">
    <name type="scientific">Trypanosoma vivax (strain Y486)</name>
    <dbReference type="NCBI Taxonomy" id="1055687"/>
    <lineage>
        <taxon>Eukaryota</taxon>
        <taxon>Discoba</taxon>
        <taxon>Euglenozoa</taxon>
        <taxon>Kinetoplastea</taxon>
        <taxon>Metakinetoplastina</taxon>
        <taxon>Trypanosomatida</taxon>
        <taxon>Trypanosomatidae</taxon>
        <taxon>Trypanosoma</taxon>
        <taxon>Duttonella</taxon>
    </lineage>
</organism>
<dbReference type="AlphaFoldDB" id="G0TY26"/>
<name>G0TY26_TRYVY</name>
<evidence type="ECO:0000313" key="2">
    <source>
        <dbReference type="EMBL" id="CCC48871.1"/>
    </source>
</evidence>
<dbReference type="EMBL" id="HE573023">
    <property type="protein sequence ID" value="CCC48871.1"/>
    <property type="molecule type" value="Genomic_DNA"/>
</dbReference>
<protein>
    <submittedName>
        <fullName evidence="2">Uncharacterized protein</fullName>
    </submittedName>
</protein>
<dbReference type="SUPFAM" id="SSF48371">
    <property type="entry name" value="ARM repeat"/>
    <property type="match status" value="1"/>
</dbReference>
<reference evidence="2" key="1">
    <citation type="journal article" date="2012" name="Proc. Natl. Acad. Sci. U.S.A.">
        <title>Antigenic diversity is generated by distinct evolutionary mechanisms in African trypanosome species.</title>
        <authorList>
            <person name="Jackson A.P."/>
            <person name="Berry A."/>
            <person name="Aslett M."/>
            <person name="Allison H.C."/>
            <person name="Burton P."/>
            <person name="Vavrova-Anderson J."/>
            <person name="Brown R."/>
            <person name="Browne H."/>
            <person name="Corton N."/>
            <person name="Hauser H."/>
            <person name="Gamble J."/>
            <person name="Gilderthorp R."/>
            <person name="Marcello L."/>
            <person name="McQuillan J."/>
            <person name="Otto T.D."/>
            <person name="Quail M.A."/>
            <person name="Sanders M.J."/>
            <person name="van Tonder A."/>
            <person name="Ginger M.L."/>
            <person name="Field M.C."/>
            <person name="Barry J.D."/>
            <person name="Hertz-Fowler C."/>
            <person name="Berriman M."/>
        </authorList>
    </citation>
    <scope>NUCLEOTIDE SEQUENCE</scope>
    <source>
        <strain evidence="2">Y486</strain>
    </source>
</reference>
<feature type="region of interest" description="Disordered" evidence="1">
    <location>
        <begin position="1"/>
        <end position="46"/>
    </location>
</feature>
<gene>
    <name evidence="2" type="ORF">TVY486_0702080</name>
</gene>
<evidence type="ECO:0000256" key="1">
    <source>
        <dbReference type="SAM" id="MobiDB-lite"/>
    </source>
</evidence>
<feature type="compositionally biased region" description="Polar residues" evidence="1">
    <location>
        <begin position="26"/>
        <end position="39"/>
    </location>
</feature>